<dbReference type="Pfam" id="PF00615">
    <property type="entry name" value="RGS"/>
    <property type="match status" value="1"/>
</dbReference>
<dbReference type="GO" id="GO:0009966">
    <property type="term" value="P:regulation of signal transduction"/>
    <property type="evidence" value="ECO:0007669"/>
    <property type="project" value="InterPro"/>
</dbReference>
<accession>A0A401RN99</accession>
<dbReference type="Proteomes" id="UP000287033">
    <property type="component" value="Unassembled WGS sequence"/>
</dbReference>
<dbReference type="AlphaFoldDB" id="A0A401RN99"/>
<feature type="domain" description="RGS" evidence="1">
    <location>
        <begin position="235"/>
        <end position="334"/>
    </location>
</feature>
<evidence type="ECO:0000313" key="2">
    <source>
        <dbReference type="EMBL" id="GCC19560.1"/>
    </source>
</evidence>
<sequence length="348" mass="41559">MESSTHRKLTYRKITQSNCVSAQLWKNCINLWFDLKEYQRLFYAEVFQPFKLRRQAQFIFAKYIVDKSPEDVEIGVENKKIIYQELEPPFEELFDDVEVYVLILLLVPWMHMIEMDMSKFRKVEVIKETRRLDSMYYEKLEELQKNLFPNEQFILPARSISLVHPSDNVKGSNYWQTVPEEFSNYTLDALIRNRLELENFQVQMHDVVEDQMLQKSKKKQVQWNKWLASSKEIIAFRKTLLNPITAFQFQQFVSLKGELMQNNVIFWLEVQKYKEMFHSQASEETIQNKISSIINCFINSSIPPPIQIDISPECARRIINYNQGQGPYIFREAQVCEEKYVTELHKMA</sequence>
<dbReference type="STRING" id="137246.A0A401RN99"/>
<dbReference type="GO" id="GO:0005634">
    <property type="term" value="C:nucleus"/>
    <property type="evidence" value="ECO:0007669"/>
    <property type="project" value="TreeGrafter"/>
</dbReference>
<evidence type="ECO:0000313" key="3">
    <source>
        <dbReference type="Proteomes" id="UP000287033"/>
    </source>
</evidence>
<dbReference type="InterPro" id="IPR016137">
    <property type="entry name" value="RGS"/>
</dbReference>
<dbReference type="GO" id="GO:0001965">
    <property type="term" value="F:G-protein alpha-subunit binding"/>
    <property type="evidence" value="ECO:0007669"/>
    <property type="project" value="InterPro"/>
</dbReference>
<dbReference type="InterPro" id="IPR044926">
    <property type="entry name" value="RGS_subdomain_2"/>
</dbReference>
<dbReference type="EMBL" id="BEZZ01000001">
    <property type="protein sequence ID" value="GCC19560.1"/>
    <property type="molecule type" value="Genomic_DNA"/>
</dbReference>
<protein>
    <recommendedName>
        <fullName evidence="1">RGS domain-containing protein</fullName>
    </recommendedName>
</protein>
<dbReference type="PANTHER" id="PTHR46583">
    <property type="entry name" value="REGULATOR OF G-PROTEIN SIGNALING 22"/>
    <property type="match status" value="1"/>
</dbReference>
<proteinExistence type="predicted"/>
<dbReference type="GO" id="GO:0005737">
    <property type="term" value="C:cytoplasm"/>
    <property type="evidence" value="ECO:0007669"/>
    <property type="project" value="TreeGrafter"/>
</dbReference>
<organism evidence="2 3">
    <name type="scientific">Chiloscyllium punctatum</name>
    <name type="common">Brownbanded bambooshark</name>
    <name type="synonym">Hemiscyllium punctatum</name>
    <dbReference type="NCBI Taxonomy" id="137246"/>
    <lineage>
        <taxon>Eukaryota</taxon>
        <taxon>Metazoa</taxon>
        <taxon>Chordata</taxon>
        <taxon>Craniata</taxon>
        <taxon>Vertebrata</taxon>
        <taxon>Chondrichthyes</taxon>
        <taxon>Elasmobranchii</taxon>
        <taxon>Galeomorphii</taxon>
        <taxon>Galeoidea</taxon>
        <taxon>Orectolobiformes</taxon>
        <taxon>Hemiscylliidae</taxon>
        <taxon>Chiloscyllium</taxon>
    </lineage>
</organism>
<dbReference type="PROSITE" id="PS50132">
    <property type="entry name" value="RGS"/>
    <property type="match status" value="1"/>
</dbReference>
<dbReference type="SMART" id="SM00315">
    <property type="entry name" value="RGS"/>
    <property type="match status" value="1"/>
</dbReference>
<dbReference type="PANTHER" id="PTHR46583:SF1">
    <property type="entry name" value="REGULATOR OF G-PROTEIN SIGNALING 22"/>
    <property type="match status" value="1"/>
</dbReference>
<dbReference type="Gene3D" id="1.10.167.10">
    <property type="entry name" value="Regulator of G-protein Signalling 4, domain 2"/>
    <property type="match status" value="2"/>
</dbReference>
<dbReference type="InterPro" id="IPR042651">
    <property type="entry name" value="Rgs22"/>
</dbReference>
<reference evidence="2 3" key="1">
    <citation type="journal article" date="2018" name="Nat. Ecol. Evol.">
        <title>Shark genomes provide insights into elasmobranch evolution and the origin of vertebrates.</title>
        <authorList>
            <person name="Hara Y"/>
            <person name="Yamaguchi K"/>
            <person name="Onimaru K"/>
            <person name="Kadota M"/>
            <person name="Koyanagi M"/>
            <person name="Keeley SD"/>
            <person name="Tatsumi K"/>
            <person name="Tanaka K"/>
            <person name="Motone F"/>
            <person name="Kageyama Y"/>
            <person name="Nozu R"/>
            <person name="Adachi N"/>
            <person name="Nishimura O"/>
            <person name="Nakagawa R"/>
            <person name="Tanegashima C"/>
            <person name="Kiyatake I"/>
            <person name="Matsumoto R"/>
            <person name="Murakumo K"/>
            <person name="Nishida K"/>
            <person name="Terakita A"/>
            <person name="Kuratani S"/>
            <person name="Sato K"/>
            <person name="Hyodo S Kuraku.S."/>
        </authorList>
    </citation>
    <scope>NUCLEOTIDE SEQUENCE [LARGE SCALE GENOMIC DNA]</scope>
</reference>
<dbReference type="InterPro" id="IPR036305">
    <property type="entry name" value="RGS_sf"/>
</dbReference>
<keyword evidence="3" id="KW-1185">Reference proteome</keyword>
<gene>
    <name evidence="2" type="ORF">chiPu_0000070</name>
</gene>
<name>A0A401RN99_CHIPU</name>
<comment type="caution">
    <text evidence="2">The sequence shown here is derived from an EMBL/GenBank/DDBJ whole genome shotgun (WGS) entry which is preliminary data.</text>
</comment>
<dbReference type="SUPFAM" id="SSF48097">
    <property type="entry name" value="Regulator of G-protein signaling, RGS"/>
    <property type="match status" value="2"/>
</dbReference>
<evidence type="ECO:0000259" key="1">
    <source>
        <dbReference type="PROSITE" id="PS50132"/>
    </source>
</evidence>
<dbReference type="OrthoDB" id="10013157at2759"/>